<dbReference type="STRING" id="229535.A0A0M9WGG0"/>
<keyword evidence="2" id="KW-1185">Reference proteome</keyword>
<name>A0A0M9WGG0_9EURO</name>
<dbReference type="AlphaFoldDB" id="A0A0M9WGG0"/>
<sequence length="130" mass="14833">MTAPTTWRCVVLDESKGKDMVYDHGNGIHTRVKDLDGQVLKFLNDNKYLQAKKLQLADVTEKVEAKRFWPSEGAYLHKSTLKTLARCCKYYFNAARTVGQIIIYQILVPYDRNLTVLNCMGTTADIENSL</sequence>
<reference evidence="1 2" key="1">
    <citation type="submission" date="2015-08" db="EMBL/GenBank/DDBJ databases">
        <title>Genome sequencing of Penicillium nordicum.</title>
        <authorList>
            <person name="Nguyen H.D."/>
            <person name="Seifert K.A."/>
        </authorList>
    </citation>
    <scope>NUCLEOTIDE SEQUENCE [LARGE SCALE GENOMIC DNA]</scope>
    <source>
        <strain evidence="1 2">DAOMC 185683</strain>
    </source>
</reference>
<evidence type="ECO:0000313" key="1">
    <source>
        <dbReference type="EMBL" id="KOS43915.1"/>
    </source>
</evidence>
<organism evidence="1 2">
    <name type="scientific">Penicillium nordicum</name>
    <dbReference type="NCBI Taxonomy" id="229535"/>
    <lineage>
        <taxon>Eukaryota</taxon>
        <taxon>Fungi</taxon>
        <taxon>Dikarya</taxon>
        <taxon>Ascomycota</taxon>
        <taxon>Pezizomycotina</taxon>
        <taxon>Eurotiomycetes</taxon>
        <taxon>Eurotiomycetidae</taxon>
        <taxon>Eurotiales</taxon>
        <taxon>Aspergillaceae</taxon>
        <taxon>Penicillium</taxon>
    </lineage>
</organism>
<dbReference type="OrthoDB" id="4347955at2759"/>
<protein>
    <submittedName>
        <fullName evidence="1">Uncharacterized protein</fullName>
    </submittedName>
</protein>
<dbReference type="EMBL" id="LHQQ01000071">
    <property type="protein sequence ID" value="KOS43915.1"/>
    <property type="molecule type" value="Genomic_DNA"/>
</dbReference>
<gene>
    <name evidence="1" type="ORF">ACN38_g5162</name>
</gene>
<accession>A0A0M9WGG0</accession>
<proteinExistence type="predicted"/>
<comment type="caution">
    <text evidence="1">The sequence shown here is derived from an EMBL/GenBank/DDBJ whole genome shotgun (WGS) entry which is preliminary data.</text>
</comment>
<feature type="non-terminal residue" evidence="1">
    <location>
        <position position="130"/>
    </location>
</feature>
<dbReference type="Proteomes" id="UP000037696">
    <property type="component" value="Unassembled WGS sequence"/>
</dbReference>
<evidence type="ECO:0000313" key="2">
    <source>
        <dbReference type="Proteomes" id="UP000037696"/>
    </source>
</evidence>